<organism evidence="2 3">
    <name type="scientific">Cylindrotheca closterium</name>
    <dbReference type="NCBI Taxonomy" id="2856"/>
    <lineage>
        <taxon>Eukaryota</taxon>
        <taxon>Sar</taxon>
        <taxon>Stramenopiles</taxon>
        <taxon>Ochrophyta</taxon>
        <taxon>Bacillariophyta</taxon>
        <taxon>Bacillariophyceae</taxon>
        <taxon>Bacillariophycidae</taxon>
        <taxon>Bacillariales</taxon>
        <taxon>Bacillariaceae</taxon>
        <taxon>Cylindrotheca</taxon>
    </lineage>
</organism>
<keyword evidence="3" id="KW-1185">Reference proteome</keyword>
<evidence type="ECO:0000256" key="1">
    <source>
        <dbReference type="SAM" id="MobiDB-lite"/>
    </source>
</evidence>
<accession>A0AAD2CHE5</accession>
<gene>
    <name evidence="2" type="ORF">CYCCA115_LOCUS4118</name>
</gene>
<evidence type="ECO:0000313" key="3">
    <source>
        <dbReference type="Proteomes" id="UP001295423"/>
    </source>
</evidence>
<feature type="compositionally biased region" description="Polar residues" evidence="1">
    <location>
        <begin position="1"/>
        <end position="33"/>
    </location>
</feature>
<comment type="caution">
    <text evidence="2">The sequence shown here is derived from an EMBL/GenBank/DDBJ whole genome shotgun (WGS) entry which is preliminary data.</text>
</comment>
<dbReference type="AlphaFoldDB" id="A0AAD2CHE5"/>
<dbReference type="Proteomes" id="UP001295423">
    <property type="component" value="Unassembled WGS sequence"/>
</dbReference>
<feature type="compositionally biased region" description="Basic and acidic residues" evidence="1">
    <location>
        <begin position="128"/>
        <end position="139"/>
    </location>
</feature>
<name>A0AAD2CHE5_9STRA</name>
<reference evidence="2" key="1">
    <citation type="submission" date="2023-08" db="EMBL/GenBank/DDBJ databases">
        <authorList>
            <person name="Audoor S."/>
            <person name="Bilcke G."/>
        </authorList>
    </citation>
    <scope>NUCLEOTIDE SEQUENCE</scope>
</reference>
<feature type="region of interest" description="Disordered" evidence="1">
    <location>
        <begin position="1"/>
        <end position="139"/>
    </location>
</feature>
<proteinExistence type="predicted"/>
<protein>
    <submittedName>
        <fullName evidence="2">Uncharacterized protein</fullName>
    </submittedName>
</protein>
<dbReference type="EMBL" id="CAKOGP040000380">
    <property type="protein sequence ID" value="CAJ1934781.1"/>
    <property type="molecule type" value="Genomic_DNA"/>
</dbReference>
<evidence type="ECO:0000313" key="2">
    <source>
        <dbReference type="EMBL" id="CAJ1934781.1"/>
    </source>
</evidence>
<sequence>MHNTATLNGQRNHQTSQPPSNRSPGNFQHSNPQNDHDVESHYNQDGNRAKGSVPGGMYYNDQEAGCLVPVGTVPKEGQGGMPSAKEQHDQFVQPCERQEMYPPPEDSYPSDELYPPTDGQGYYPYDDASEHYHYSDEAH</sequence>